<evidence type="ECO:0008006" key="5">
    <source>
        <dbReference type="Google" id="ProtNLM"/>
    </source>
</evidence>
<dbReference type="InterPro" id="IPR012914">
    <property type="entry name" value="PucR_dom"/>
</dbReference>
<dbReference type="Proteomes" id="UP000306544">
    <property type="component" value="Unassembled WGS sequence"/>
</dbReference>
<dbReference type="AlphaFoldDB" id="A0A5R9AAP4"/>
<comment type="caution">
    <text evidence="3">The sequence shown here is derived from an EMBL/GenBank/DDBJ whole genome shotgun (WGS) entry which is preliminary data.</text>
</comment>
<protein>
    <recommendedName>
        <fullName evidence="5">PucR family transcriptional regulator</fullName>
    </recommendedName>
</protein>
<organism evidence="3 4">
    <name type="scientific">Nesterenkonia sphaerica</name>
    <dbReference type="NCBI Taxonomy" id="1804988"/>
    <lineage>
        <taxon>Bacteria</taxon>
        <taxon>Bacillati</taxon>
        <taxon>Actinomycetota</taxon>
        <taxon>Actinomycetes</taxon>
        <taxon>Micrococcales</taxon>
        <taxon>Micrococcaceae</taxon>
        <taxon>Nesterenkonia</taxon>
    </lineage>
</organism>
<dbReference type="Pfam" id="PF07905">
    <property type="entry name" value="PucR"/>
    <property type="match status" value="1"/>
</dbReference>
<proteinExistence type="predicted"/>
<dbReference type="EMBL" id="VAWA01000007">
    <property type="protein sequence ID" value="TLP75731.1"/>
    <property type="molecule type" value="Genomic_DNA"/>
</dbReference>
<feature type="domain" description="PucR C-terminal helix-turn-helix" evidence="2">
    <location>
        <begin position="384"/>
        <end position="439"/>
    </location>
</feature>
<dbReference type="Gene3D" id="1.10.10.2840">
    <property type="entry name" value="PucR C-terminal helix-turn-helix domain"/>
    <property type="match status" value="1"/>
</dbReference>
<evidence type="ECO:0000259" key="1">
    <source>
        <dbReference type="Pfam" id="PF07905"/>
    </source>
</evidence>
<evidence type="ECO:0000313" key="4">
    <source>
        <dbReference type="Proteomes" id="UP000306544"/>
    </source>
</evidence>
<dbReference type="PANTHER" id="PTHR33744">
    <property type="entry name" value="CARBOHYDRATE DIACID REGULATOR"/>
    <property type="match status" value="1"/>
</dbReference>
<accession>A0A5R9AAP4</accession>
<name>A0A5R9AAP4_9MICC</name>
<dbReference type="InterPro" id="IPR042070">
    <property type="entry name" value="PucR_C-HTH_sf"/>
</dbReference>
<dbReference type="InterPro" id="IPR051448">
    <property type="entry name" value="CdaR-like_regulators"/>
</dbReference>
<sequence>MSDTGEAGHVRVSDVLALRSFQEAEWQLLTPRAALTSPVRWVHTIDDPRPAALLQGKEFVFSTLSRFTEDTEDLEEPLGIFLAELDSVPVSALAVEVLADRPRLREALHAVALERYSGGADPLPIVLFTEQVRFVDITEDVHQLLMARHLADESDRESADPLFEVSTQLIQEVLSGHLSSAEQVNQRAQPLGLAGAAEYRSLMLRLRTTARRGSAARLGPAGRTRTKHVTVNAVRTAASETHTRALVGQSSDSDIGIVLALDTREPYRSETDFCRALGRAVAKSRSSGVVPTFEVAAGEPSASMLRAITELDSAQQVLHSLERILPRAERFAGWGAAAAERGFWRAADLGVLGLLARVEDPGAINWFVSAQLGPLAGPDAEELRAVIRAVASPTQSKSEVAAHLGISRPTLYARLRRVERLIGHELTDEVIHTLHLALLTEDLHC</sequence>
<dbReference type="RefSeq" id="WP_138170096.1">
    <property type="nucleotide sequence ID" value="NZ_VAWA01000007.1"/>
</dbReference>
<evidence type="ECO:0000313" key="3">
    <source>
        <dbReference type="EMBL" id="TLP75731.1"/>
    </source>
</evidence>
<feature type="domain" description="Purine catabolism PurC-like" evidence="1">
    <location>
        <begin position="14"/>
        <end position="145"/>
    </location>
</feature>
<dbReference type="Pfam" id="PF13556">
    <property type="entry name" value="HTH_30"/>
    <property type="match status" value="1"/>
</dbReference>
<evidence type="ECO:0000259" key="2">
    <source>
        <dbReference type="Pfam" id="PF13556"/>
    </source>
</evidence>
<dbReference type="PANTHER" id="PTHR33744:SF1">
    <property type="entry name" value="DNA-BINDING TRANSCRIPTIONAL ACTIVATOR ADER"/>
    <property type="match status" value="1"/>
</dbReference>
<dbReference type="InterPro" id="IPR025736">
    <property type="entry name" value="PucR_C-HTH_dom"/>
</dbReference>
<reference evidence="3 4" key="1">
    <citation type="submission" date="2019-05" db="EMBL/GenBank/DDBJ databases">
        <title>Nesterenkonia sp. GY239, isolated from the Southern Atlantic Ocean.</title>
        <authorList>
            <person name="Zhang G."/>
        </authorList>
    </citation>
    <scope>NUCLEOTIDE SEQUENCE [LARGE SCALE GENOMIC DNA]</scope>
    <source>
        <strain evidence="3 4">GY239</strain>
    </source>
</reference>
<gene>
    <name evidence="3" type="ORF">FEF27_06760</name>
</gene>
<keyword evidence="4" id="KW-1185">Reference proteome</keyword>
<dbReference type="OrthoDB" id="2973014at2"/>